<dbReference type="GO" id="GO:0051603">
    <property type="term" value="P:proteolysis involved in protein catabolic process"/>
    <property type="evidence" value="ECO:0007669"/>
    <property type="project" value="TreeGrafter"/>
</dbReference>
<feature type="domain" description="Peptidase M48" evidence="8">
    <location>
        <begin position="42"/>
        <end position="221"/>
    </location>
</feature>
<dbReference type="PATRIC" id="fig|1420583.3.peg.342"/>
<comment type="cofactor">
    <cofactor evidence="1">
        <name>Zn(2+)</name>
        <dbReference type="ChEBI" id="CHEBI:29105"/>
    </cofactor>
</comment>
<feature type="signal peptide" evidence="7">
    <location>
        <begin position="1"/>
        <end position="23"/>
    </location>
</feature>
<keyword evidence="10" id="KW-1185">Reference proteome</keyword>
<evidence type="ECO:0000256" key="3">
    <source>
        <dbReference type="ARBA" id="ARBA00022723"/>
    </source>
</evidence>
<keyword evidence="6" id="KW-0482">Metalloprotease</keyword>
<evidence type="ECO:0000259" key="8">
    <source>
        <dbReference type="Pfam" id="PF01435"/>
    </source>
</evidence>
<dbReference type="InterPro" id="IPR051156">
    <property type="entry name" value="Mito/Outer_Membr_Metalloprot"/>
</dbReference>
<accession>A0A0J7XZC7</accession>
<dbReference type="PROSITE" id="PS51257">
    <property type="entry name" value="PROKAR_LIPOPROTEIN"/>
    <property type="match status" value="1"/>
</dbReference>
<reference evidence="9 10" key="1">
    <citation type="journal article" date="2015" name="G3 (Bethesda)">
        <title>Insights into Ongoing Evolution of the Hexachlorocyclohexane Catabolic Pathway from Comparative Genomics of Ten Sphingomonadaceae Strains.</title>
        <authorList>
            <person name="Pearce S.L."/>
            <person name="Oakeshott J.G."/>
            <person name="Pandey G."/>
        </authorList>
    </citation>
    <scope>NUCLEOTIDE SEQUENCE [LARGE SCALE GENOMIC DNA]</scope>
    <source>
        <strain evidence="9 10">LL01</strain>
    </source>
</reference>
<dbReference type="AlphaFoldDB" id="A0A0J7XZC7"/>
<keyword evidence="2" id="KW-0645">Protease</keyword>
<dbReference type="SUPFAM" id="SSF48452">
    <property type="entry name" value="TPR-like"/>
    <property type="match status" value="1"/>
</dbReference>
<dbReference type="Pfam" id="PF01435">
    <property type="entry name" value="Peptidase_M48"/>
    <property type="match status" value="1"/>
</dbReference>
<gene>
    <name evidence="9" type="ORF">V473_01730</name>
</gene>
<evidence type="ECO:0000313" key="10">
    <source>
        <dbReference type="Proteomes" id="UP000052232"/>
    </source>
</evidence>
<dbReference type="RefSeq" id="WP_129925720.1">
    <property type="nucleotide sequence ID" value="NZ_KQ130434.1"/>
</dbReference>
<evidence type="ECO:0000256" key="2">
    <source>
        <dbReference type="ARBA" id="ARBA00022670"/>
    </source>
</evidence>
<evidence type="ECO:0000256" key="5">
    <source>
        <dbReference type="ARBA" id="ARBA00022833"/>
    </source>
</evidence>
<keyword evidence="7" id="KW-0732">Signal</keyword>
<evidence type="ECO:0000256" key="1">
    <source>
        <dbReference type="ARBA" id="ARBA00001947"/>
    </source>
</evidence>
<protein>
    <submittedName>
        <fullName evidence="9">Peptidase M48</fullName>
    </submittedName>
</protein>
<keyword evidence="3" id="KW-0479">Metal-binding</keyword>
<keyword evidence="4" id="KW-0378">Hydrolase</keyword>
<dbReference type="InterPro" id="IPR001915">
    <property type="entry name" value="Peptidase_M48"/>
</dbReference>
<dbReference type="GO" id="GO:0004222">
    <property type="term" value="F:metalloendopeptidase activity"/>
    <property type="evidence" value="ECO:0007669"/>
    <property type="project" value="InterPro"/>
</dbReference>
<dbReference type="EMBL" id="JACT01000001">
    <property type="protein sequence ID" value="KMS57001.1"/>
    <property type="molecule type" value="Genomic_DNA"/>
</dbReference>
<dbReference type="Gene3D" id="1.25.40.10">
    <property type="entry name" value="Tetratricopeptide repeat domain"/>
    <property type="match status" value="1"/>
</dbReference>
<dbReference type="Pfam" id="PF13432">
    <property type="entry name" value="TPR_16"/>
    <property type="match status" value="2"/>
</dbReference>
<dbReference type="InterPro" id="IPR011990">
    <property type="entry name" value="TPR-like_helical_dom_sf"/>
</dbReference>
<dbReference type="GO" id="GO:0016020">
    <property type="term" value="C:membrane"/>
    <property type="evidence" value="ECO:0007669"/>
    <property type="project" value="TreeGrafter"/>
</dbReference>
<organism evidence="9 10">
    <name type="scientific">Sphingobium cupriresistens LL01</name>
    <dbReference type="NCBI Taxonomy" id="1420583"/>
    <lineage>
        <taxon>Bacteria</taxon>
        <taxon>Pseudomonadati</taxon>
        <taxon>Pseudomonadota</taxon>
        <taxon>Alphaproteobacteria</taxon>
        <taxon>Sphingomonadales</taxon>
        <taxon>Sphingomonadaceae</taxon>
        <taxon>Sphingobium</taxon>
    </lineage>
</organism>
<keyword evidence="5" id="KW-0862">Zinc</keyword>
<sequence length="448" mass="48812">MRRLKFCALAIAALACMARPALAQQILRDAETESFMADMSGQLVKAAGMEPKNVQVMVINDPEINAFVAGGQYVWVHSGLIAQADNVNQLQGVVAHELGHIEGGHIIRSGEGIKEATSVTLLSLVLGAAAIAAGGAEAGMGIMGLGQQAAMTKFLAFSRGQESSADLAGARYLSKAGLSGKGSLEFFKKLQNQEYRLAIPQDNSYGRTHPLSGERINVLREVYSVDPAWERPVDLALEQRFERIKAKLIGFVSEPTQTLQKYPETDQSMPAHYARAYAWHKSAYPQKALAEADALLAAAPDDPYFLELKGQILLESGRPKDAVAPLREAVKITNQPLISVLLSHALIATEDEANFAEAEQVLRLAVQRDRENPFAWYQLGVVYERRGDTPRAALATAERYAMMGEHPMALRSADGAMQGLKPGTVDYLRAQDIAMTSRAAIEQQRKKR</sequence>
<dbReference type="Proteomes" id="UP000052232">
    <property type="component" value="Unassembled WGS sequence"/>
</dbReference>
<comment type="caution">
    <text evidence="9">The sequence shown here is derived from an EMBL/GenBank/DDBJ whole genome shotgun (WGS) entry which is preliminary data.</text>
</comment>
<feature type="chain" id="PRO_5005292062" evidence="7">
    <location>
        <begin position="24"/>
        <end position="448"/>
    </location>
</feature>
<dbReference type="PANTHER" id="PTHR22726:SF1">
    <property type="entry name" value="METALLOENDOPEPTIDASE OMA1, MITOCHONDRIAL"/>
    <property type="match status" value="1"/>
</dbReference>
<dbReference type="Gene3D" id="3.30.2010.10">
    <property type="entry name" value="Metalloproteases ('zincins'), catalytic domain"/>
    <property type="match status" value="1"/>
</dbReference>
<name>A0A0J7XZC7_9SPHN</name>
<dbReference type="PANTHER" id="PTHR22726">
    <property type="entry name" value="METALLOENDOPEPTIDASE OMA1"/>
    <property type="match status" value="1"/>
</dbReference>
<proteinExistence type="predicted"/>
<evidence type="ECO:0000256" key="7">
    <source>
        <dbReference type="SAM" id="SignalP"/>
    </source>
</evidence>
<evidence type="ECO:0000256" key="6">
    <source>
        <dbReference type="ARBA" id="ARBA00023049"/>
    </source>
</evidence>
<evidence type="ECO:0000313" key="9">
    <source>
        <dbReference type="EMBL" id="KMS57001.1"/>
    </source>
</evidence>
<dbReference type="GO" id="GO:0046872">
    <property type="term" value="F:metal ion binding"/>
    <property type="evidence" value="ECO:0007669"/>
    <property type="project" value="UniProtKB-KW"/>
</dbReference>
<evidence type="ECO:0000256" key="4">
    <source>
        <dbReference type="ARBA" id="ARBA00022801"/>
    </source>
</evidence>
<dbReference type="STRING" id="1420583.V473_01730"/>
<dbReference type="CDD" id="cd07324">
    <property type="entry name" value="M48C_Oma1-like"/>
    <property type="match status" value="1"/>
</dbReference>